<accession>A0A392MDV3</accession>
<evidence type="ECO:0000256" key="4">
    <source>
        <dbReference type="ARBA" id="ARBA00023163"/>
    </source>
</evidence>
<evidence type="ECO:0000313" key="6">
    <source>
        <dbReference type="EMBL" id="MCH85682.1"/>
    </source>
</evidence>
<keyword evidence="5" id="KW-0539">Nucleus</keyword>
<dbReference type="GO" id="GO:0003677">
    <property type="term" value="F:DNA binding"/>
    <property type="evidence" value="ECO:0007669"/>
    <property type="project" value="UniProtKB-KW"/>
</dbReference>
<sequence length="248" mass="28059">MNFPFSYLYPDVAENLKRVYRSIGSNCYFKFQTIISPDEVLITDNGDEGCLYDGSVVSVYCGFKEPQKVILNYQVLDNEFHMTVVDDLGQEVKYLGLQFPEDQQVLRSVDPNVVLESTFVDTTAFGAIECAEHMLREDGVVFGYNNLEDIPFDVGQVDMNINEEYFNWEVKITNSMASGRNVLQTEQLYFCAVTTSYPPGRRTRRIGRGWYAFARDAGLQPGDKIIFTLTIAPEFLLANVVRLAPGTA</sequence>
<gene>
    <name evidence="6" type="ORF">A2U01_0006531</name>
</gene>
<comment type="subcellular location">
    <subcellularLocation>
        <location evidence="1">Nucleus</location>
    </subcellularLocation>
</comment>
<evidence type="ECO:0000313" key="7">
    <source>
        <dbReference type="Proteomes" id="UP000265520"/>
    </source>
</evidence>
<keyword evidence="7" id="KW-1185">Reference proteome</keyword>
<evidence type="ECO:0000256" key="1">
    <source>
        <dbReference type="ARBA" id="ARBA00004123"/>
    </source>
</evidence>
<evidence type="ECO:0000256" key="2">
    <source>
        <dbReference type="ARBA" id="ARBA00023015"/>
    </source>
</evidence>
<evidence type="ECO:0008006" key="8">
    <source>
        <dbReference type="Google" id="ProtNLM"/>
    </source>
</evidence>
<dbReference type="GO" id="GO:0005634">
    <property type="term" value="C:nucleus"/>
    <property type="evidence" value="ECO:0007669"/>
    <property type="project" value="UniProtKB-SubCell"/>
</dbReference>
<protein>
    <recommendedName>
        <fullName evidence="8">TF-B3 domain-containing protein</fullName>
    </recommendedName>
</protein>
<keyword evidence="3" id="KW-0238">DNA-binding</keyword>
<comment type="caution">
    <text evidence="6">The sequence shown here is derived from an EMBL/GenBank/DDBJ whole genome shotgun (WGS) entry which is preliminary data.</text>
</comment>
<keyword evidence="4" id="KW-0804">Transcription</keyword>
<dbReference type="InterPro" id="IPR015300">
    <property type="entry name" value="DNA-bd_pseudobarrel_sf"/>
</dbReference>
<evidence type="ECO:0000256" key="3">
    <source>
        <dbReference type="ARBA" id="ARBA00023125"/>
    </source>
</evidence>
<evidence type="ECO:0000256" key="5">
    <source>
        <dbReference type="ARBA" id="ARBA00023242"/>
    </source>
</evidence>
<proteinExistence type="predicted"/>
<dbReference type="AlphaFoldDB" id="A0A392MDV3"/>
<dbReference type="EMBL" id="LXQA010008944">
    <property type="protein sequence ID" value="MCH85682.1"/>
    <property type="molecule type" value="Genomic_DNA"/>
</dbReference>
<organism evidence="6 7">
    <name type="scientific">Trifolium medium</name>
    <dbReference type="NCBI Taxonomy" id="97028"/>
    <lineage>
        <taxon>Eukaryota</taxon>
        <taxon>Viridiplantae</taxon>
        <taxon>Streptophyta</taxon>
        <taxon>Embryophyta</taxon>
        <taxon>Tracheophyta</taxon>
        <taxon>Spermatophyta</taxon>
        <taxon>Magnoliopsida</taxon>
        <taxon>eudicotyledons</taxon>
        <taxon>Gunneridae</taxon>
        <taxon>Pentapetalae</taxon>
        <taxon>rosids</taxon>
        <taxon>fabids</taxon>
        <taxon>Fabales</taxon>
        <taxon>Fabaceae</taxon>
        <taxon>Papilionoideae</taxon>
        <taxon>50 kb inversion clade</taxon>
        <taxon>NPAAA clade</taxon>
        <taxon>Hologalegina</taxon>
        <taxon>IRL clade</taxon>
        <taxon>Trifolieae</taxon>
        <taxon>Trifolium</taxon>
    </lineage>
</organism>
<keyword evidence="2" id="KW-0805">Transcription regulation</keyword>
<reference evidence="6 7" key="1">
    <citation type="journal article" date="2018" name="Front. Plant Sci.">
        <title>Red Clover (Trifolium pratense) and Zigzag Clover (T. medium) - A Picture of Genomic Similarities and Differences.</title>
        <authorList>
            <person name="Dluhosova J."/>
            <person name="Istvanek J."/>
            <person name="Nedelnik J."/>
            <person name="Repkova J."/>
        </authorList>
    </citation>
    <scope>NUCLEOTIDE SEQUENCE [LARGE SCALE GENOMIC DNA]</scope>
    <source>
        <strain evidence="7">cv. 10/8</strain>
        <tissue evidence="6">Leaf</tissue>
    </source>
</reference>
<dbReference type="Proteomes" id="UP000265520">
    <property type="component" value="Unassembled WGS sequence"/>
</dbReference>
<dbReference type="SUPFAM" id="SSF101936">
    <property type="entry name" value="DNA-binding pseudobarrel domain"/>
    <property type="match status" value="1"/>
</dbReference>
<name>A0A392MDV3_9FABA</name>